<comment type="caution">
    <text evidence="3">The sequence shown here is derived from an EMBL/GenBank/DDBJ whole genome shotgun (WGS) entry which is preliminary data.</text>
</comment>
<dbReference type="Pfam" id="PF01370">
    <property type="entry name" value="Epimerase"/>
    <property type="match status" value="1"/>
</dbReference>
<dbReference type="SUPFAM" id="SSF51735">
    <property type="entry name" value="NAD(P)-binding Rossmann-fold domains"/>
    <property type="match status" value="1"/>
</dbReference>
<feature type="domain" description="NAD-dependent epimerase/dehydratase" evidence="2">
    <location>
        <begin position="3"/>
        <end position="198"/>
    </location>
</feature>
<name>A0ABT2G3D2_9BACT</name>
<organism evidence="3 4">
    <name type="scientific">Algoriphagus limi</name>
    <dbReference type="NCBI Taxonomy" id="2975273"/>
    <lineage>
        <taxon>Bacteria</taxon>
        <taxon>Pseudomonadati</taxon>
        <taxon>Bacteroidota</taxon>
        <taxon>Cytophagia</taxon>
        <taxon>Cytophagales</taxon>
        <taxon>Cyclobacteriaceae</taxon>
        <taxon>Algoriphagus</taxon>
    </lineage>
</organism>
<dbReference type="Proteomes" id="UP001206788">
    <property type="component" value="Unassembled WGS sequence"/>
</dbReference>
<protein>
    <submittedName>
        <fullName evidence="3">NAD-dependent epimerase/dehydratase family protein</fullName>
    </submittedName>
</protein>
<sequence>MKILITGANGFLGAIMVDHLLENHEIIRLGKSYQNDIAVDLSEEIPTLPNVDLIVHAAGKAHTIPKSPEQEAEFFKINVEGTRNLLHAIKNPPKQMILISTVAVYGDDVGEGIDESSPLKGTSPYAKSKIQAETIWENWANSHQVNFLILRLPLIVGPNPPGNLGAMIKAIKKGYYFRIGKGNARKSMVLATDVARFIPDWKDKKGIFNLTDGIHPSLADFDDFLCQKMGRKCFSIPELPIKYLGKLGDVIPFFPINSYRIQKLSSSLTYSDSKARSELGWRPLSVIGNF</sequence>
<evidence type="ECO:0000313" key="3">
    <source>
        <dbReference type="EMBL" id="MCS5488991.1"/>
    </source>
</evidence>
<evidence type="ECO:0000259" key="2">
    <source>
        <dbReference type="Pfam" id="PF01370"/>
    </source>
</evidence>
<accession>A0ABT2G3D2</accession>
<dbReference type="EMBL" id="JANWGH010000001">
    <property type="protein sequence ID" value="MCS5488991.1"/>
    <property type="molecule type" value="Genomic_DNA"/>
</dbReference>
<evidence type="ECO:0000313" key="4">
    <source>
        <dbReference type="Proteomes" id="UP001206788"/>
    </source>
</evidence>
<dbReference type="InterPro" id="IPR001509">
    <property type="entry name" value="Epimerase_deHydtase"/>
</dbReference>
<keyword evidence="4" id="KW-1185">Reference proteome</keyword>
<dbReference type="InterPro" id="IPR036291">
    <property type="entry name" value="NAD(P)-bd_dom_sf"/>
</dbReference>
<comment type="similarity">
    <text evidence="1">Belongs to the NAD(P)-dependent epimerase/dehydratase family.</text>
</comment>
<reference evidence="3 4" key="1">
    <citation type="submission" date="2022-08" db="EMBL/GenBank/DDBJ databases">
        <title>Algoriphagus sp. CAU 1643 isolated from mud.</title>
        <authorList>
            <person name="Kim W."/>
        </authorList>
    </citation>
    <scope>NUCLEOTIDE SEQUENCE [LARGE SCALE GENOMIC DNA]</scope>
    <source>
        <strain evidence="3 4">CAU 1643</strain>
    </source>
</reference>
<dbReference type="Gene3D" id="3.40.50.720">
    <property type="entry name" value="NAD(P)-binding Rossmann-like Domain"/>
    <property type="match status" value="1"/>
</dbReference>
<dbReference type="RefSeq" id="WP_259412668.1">
    <property type="nucleotide sequence ID" value="NZ_JANWGH010000001.1"/>
</dbReference>
<dbReference type="PANTHER" id="PTHR43000">
    <property type="entry name" value="DTDP-D-GLUCOSE 4,6-DEHYDRATASE-RELATED"/>
    <property type="match status" value="1"/>
</dbReference>
<evidence type="ECO:0000256" key="1">
    <source>
        <dbReference type="ARBA" id="ARBA00007637"/>
    </source>
</evidence>
<proteinExistence type="inferred from homology"/>
<gene>
    <name evidence="3" type="ORF">NY014_01035</name>
</gene>